<dbReference type="Proteomes" id="UP000595564">
    <property type="component" value="Chromosome"/>
</dbReference>
<proteinExistence type="predicted"/>
<sequence length="208" mass="23793">MQKARFYLLDSTIIDGYVNDSGIGNLRLIDLLNSSVNKRKMGEGVFLSIKSAIQMIFVKKQIEDSGEESAIFTEEQEEKEVPLDFILDESLQLEKTLSFEDSDYTVSLNQILFAHSMSEFKGVKNERARALKNLIPVSINILTINNYMISGNLMVPAISKGELPKDIYIGKHFVVLSEVKLKYLPSKKNYYRFHDHLIVNTQLIKAFY</sequence>
<dbReference type="EMBL" id="AP017470">
    <property type="protein sequence ID" value="BBB32495.1"/>
    <property type="molecule type" value="Genomic_DNA"/>
</dbReference>
<dbReference type="RefSeq" id="WP_201328846.1">
    <property type="nucleotide sequence ID" value="NZ_AP017470.1"/>
</dbReference>
<evidence type="ECO:0000313" key="2">
    <source>
        <dbReference type="Proteomes" id="UP000595564"/>
    </source>
</evidence>
<name>A0A7R6PXG1_9BACT</name>
<dbReference type="AlphaFoldDB" id="A0A7R6PXG1"/>
<dbReference type="KEGG" id="thyd:TTHT_0941"/>
<protein>
    <submittedName>
        <fullName evidence="1">Uncharacterized protein</fullName>
    </submittedName>
</protein>
<keyword evidence="2" id="KW-1185">Reference proteome</keyword>
<organism evidence="1 2">
    <name type="scientific">Thermotomaculum hydrothermale</name>
    <dbReference type="NCBI Taxonomy" id="981385"/>
    <lineage>
        <taxon>Bacteria</taxon>
        <taxon>Pseudomonadati</taxon>
        <taxon>Acidobacteriota</taxon>
        <taxon>Holophagae</taxon>
        <taxon>Thermotomaculales</taxon>
        <taxon>Thermotomaculaceae</taxon>
        <taxon>Thermotomaculum</taxon>
    </lineage>
</organism>
<reference evidence="1 2" key="1">
    <citation type="journal article" date="2012" name="Extremophiles">
        <title>Thermotomaculum hydrothermale gen. nov., sp. nov., a novel heterotrophic thermophile within the phylum Acidobacteria from a deep-sea hydrothermal vent chimney in the Southern Okinawa Trough.</title>
        <authorList>
            <person name="Izumi H."/>
            <person name="Nunoura T."/>
            <person name="Miyazaki M."/>
            <person name="Mino S."/>
            <person name="Toki T."/>
            <person name="Takai K."/>
            <person name="Sako Y."/>
            <person name="Sawabe T."/>
            <person name="Nakagawa S."/>
        </authorList>
    </citation>
    <scope>NUCLEOTIDE SEQUENCE [LARGE SCALE GENOMIC DNA]</scope>
    <source>
        <strain evidence="1 2">AC55</strain>
    </source>
</reference>
<accession>A0A7R6PXG1</accession>
<gene>
    <name evidence="1" type="ORF">TTHT_0941</name>
</gene>
<evidence type="ECO:0000313" key="1">
    <source>
        <dbReference type="EMBL" id="BBB32495.1"/>
    </source>
</evidence>